<dbReference type="Gene3D" id="1.10.600.10">
    <property type="entry name" value="Farnesyl Diphosphate Synthase"/>
    <property type="match status" value="1"/>
</dbReference>
<evidence type="ECO:0000256" key="1">
    <source>
        <dbReference type="SAM" id="MobiDB-lite"/>
    </source>
</evidence>
<protein>
    <submittedName>
        <fullName evidence="2">Uncharacterized protein</fullName>
    </submittedName>
</protein>
<evidence type="ECO:0000313" key="3">
    <source>
        <dbReference type="Proteomes" id="UP000567179"/>
    </source>
</evidence>
<dbReference type="Pfam" id="PF00494">
    <property type="entry name" value="SQS_PSY"/>
    <property type="match status" value="1"/>
</dbReference>
<accession>A0A8H5EWF4</accession>
<feature type="compositionally biased region" description="Polar residues" evidence="1">
    <location>
        <begin position="1070"/>
        <end position="1081"/>
    </location>
</feature>
<feature type="compositionally biased region" description="Acidic residues" evidence="1">
    <location>
        <begin position="1205"/>
        <end position="1218"/>
    </location>
</feature>
<evidence type="ECO:0000313" key="2">
    <source>
        <dbReference type="EMBL" id="KAF5314861.1"/>
    </source>
</evidence>
<proteinExistence type="predicted"/>
<gene>
    <name evidence="2" type="ORF">D9619_007080</name>
</gene>
<dbReference type="InterPro" id="IPR008949">
    <property type="entry name" value="Isoprenoid_synthase_dom_sf"/>
</dbReference>
<sequence length="1228" mass="138992">MQTTSRITGRLQITGRLSTKTNAANNARRSMSTPVTTAAAGPSDPHAYCRDYVQRHDYDSYLNSYFYPRYAQNGYFAIKAFSVELATIQDNVSNAMVGQMRMQFWRDAVKGISAGSPPKHPIALALHEASKTAKISPYHLKRMVDARDAELQTPSFMTVESLASHAESTSSTVLYLLLSLLSLPSSTLSHAASHLGAAQTFSTLLRALPFHAKHGRMIIPAELTAKNGVNQDAVFRYGGEAEGIEDAVFEFATVANDQLNTARDMVLDVEESKGRIPREAMPVFLAAVPVSNYLRRLEQAGFNAFDPKLQTRDGFLAWQISVRMRDSTASFSSPRSPTTLTIHHFPISLLPALLLLPNLPRRHPPHTTRPRLADVDRSRRNGPPVRCVSAHFFSGIALTDRCSVDELLQLVFYELADPSSLAHISQRFYRFSQDPYVRAHYFLAHYGHVEAMYYALGRGKLMTERVIDILLSSGAYMSRYLIQIAMHHYFHTQAHFIKTNWVRNVPLRVFVYFLKVAEERYGEIPRGKAEDDGSVFMTFLKESRMSQQSKTVTWEVIRLLMDKYHFIPFCNRDPIMAQFPLVLAIEPKLLPYAISNGFSMDYKYRDFVFRKMFERSSPSLEIHPEDIAHNVRELCKLDNAMFVSRTVAAEVCMEARLNDIGYAALKQLDKSGDLRFELSSLVEDLLTTFLGTRSICNAGETLVHIHKDFPSANASVRLVMLTVVFLAADQQRMTNSLIQAKLDSLGLTHITRKDLFNVLLNPFMERHMHVLNYASYGVGTKEGGTKGMTTQQINKFVEEVAERCLEIPCKGKLLKSLIDGYPHIETFVSRLIVEKYRIDVNDIPRYEDRADDHTYVAKLSRDILAYGIDEVHTADSLIPELEVKSESFEGFASPKEASTATPIEASQLNQDEVKSLLGNITQESLTTMIRNDEITPIRSRRRIHYTYNTTEASGKYRYPHDYTHVAKWAKATFGPKSPVTAVFMTHAILNNNCNMLHHYLMASDNGSPSRVPVTLKHFQLLARLGRAPNFYLWHDVEVGAPFYFDEKDYVSQSSGNEQPSDHRKIKTEASRNLSLQETTAGPSSSSSTPTIRGKKRPRRSVAGTIQSYAVPDSDDEAIVDELEPECLIKDSKRAQPKETNLQLWIKHLTLLLKAESRQHAATKKRLEKEAETKVRIQRNDFVKSLATNLRSLRKLEAEKTRYDDAELEESSDADDEEYMSSRAKRRKV</sequence>
<dbReference type="Proteomes" id="UP000567179">
    <property type="component" value="Unassembled WGS sequence"/>
</dbReference>
<reference evidence="2 3" key="1">
    <citation type="journal article" date="2020" name="ISME J.">
        <title>Uncovering the hidden diversity of litter-decomposition mechanisms in mushroom-forming fungi.</title>
        <authorList>
            <person name="Floudas D."/>
            <person name="Bentzer J."/>
            <person name="Ahren D."/>
            <person name="Johansson T."/>
            <person name="Persson P."/>
            <person name="Tunlid A."/>
        </authorList>
    </citation>
    <scope>NUCLEOTIDE SEQUENCE [LARGE SCALE GENOMIC DNA]</scope>
    <source>
        <strain evidence="2 3">CBS 101986</strain>
    </source>
</reference>
<organism evidence="2 3">
    <name type="scientific">Psilocybe cf. subviscida</name>
    <dbReference type="NCBI Taxonomy" id="2480587"/>
    <lineage>
        <taxon>Eukaryota</taxon>
        <taxon>Fungi</taxon>
        <taxon>Dikarya</taxon>
        <taxon>Basidiomycota</taxon>
        <taxon>Agaricomycotina</taxon>
        <taxon>Agaricomycetes</taxon>
        <taxon>Agaricomycetidae</taxon>
        <taxon>Agaricales</taxon>
        <taxon>Agaricineae</taxon>
        <taxon>Strophariaceae</taxon>
        <taxon>Psilocybe</taxon>
    </lineage>
</organism>
<dbReference type="InterPro" id="IPR002060">
    <property type="entry name" value="Squ/phyt_synthse"/>
</dbReference>
<feature type="region of interest" description="Disordered" evidence="1">
    <location>
        <begin position="1200"/>
        <end position="1228"/>
    </location>
</feature>
<dbReference type="SUPFAM" id="SSF48576">
    <property type="entry name" value="Terpenoid synthases"/>
    <property type="match status" value="1"/>
</dbReference>
<name>A0A8H5EWF4_9AGAR</name>
<dbReference type="EMBL" id="JAACJJ010000043">
    <property type="protein sequence ID" value="KAF5314861.1"/>
    <property type="molecule type" value="Genomic_DNA"/>
</dbReference>
<feature type="region of interest" description="Disordered" evidence="1">
    <location>
        <begin position="1069"/>
        <end position="1107"/>
    </location>
</feature>
<dbReference type="OrthoDB" id="270318at2759"/>
<comment type="caution">
    <text evidence="2">The sequence shown here is derived from an EMBL/GenBank/DDBJ whole genome shotgun (WGS) entry which is preliminary data.</text>
</comment>
<dbReference type="AlphaFoldDB" id="A0A8H5EWF4"/>
<keyword evidence="3" id="KW-1185">Reference proteome</keyword>